<gene>
    <name evidence="2" type="ORF">FGO68_gene282</name>
</gene>
<evidence type="ECO:0000313" key="3">
    <source>
        <dbReference type="Proteomes" id="UP000785679"/>
    </source>
</evidence>
<dbReference type="Proteomes" id="UP000785679">
    <property type="component" value="Unassembled WGS sequence"/>
</dbReference>
<name>A0A8J8NF09_HALGN</name>
<evidence type="ECO:0000313" key="2">
    <source>
        <dbReference type="EMBL" id="TNV73782.1"/>
    </source>
</evidence>
<comment type="caution">
    <text evidence="2">The sequence shown here is derived from an EMBL/GenBank/DDBJ whole genome shotgun (WGS) entry which is preliminary data.</text>
</comment>
<keyword evidence="3" id="KW-1185">Reference proteome</keyword>
<keyword evidence="1" id="KW-0812">Transmembrane</keyword>
<reference evidence="2" key="1">
    <citation type="submission" date="2019-06" db="EMBL/GenBank/DDBJ databases">
        <authorList>
            <person name="Zheng W."/>
        </authorList>
    </citation>
    <scope>NUCLEOTIDE SEQUENCE</scope>
    <source>
        <strain evidence="2">QDHG01</strain>
    </source>
</reference>
<evidence type="ECO:0000256" key="1">
    <source>
        <dbReference type="SAM" id="Phobius"/>
    </source>
</evidence>
<dbReference type="EMBL" id="RRYP01018103">
    <property type="protein sequence ID" value="TNV73782.1"/>
    <property type="molecule type" value="Genomic_DNA"/>
</dbReference>
<protein>
    <submittedName>
        <fullName evidence="2">Uncharacterized protein</fullName>
    </submittedName>
</protein>
<feature type="transmembrane region" description="Helical" evidence="1">
    <location>
        <begin position="44"/>
        <end position="63"/>
    </location>
</feature>
<feature type="transmembrane region" description="Helical" evidence="1">
    <location>
        <begin position="69"/>
        <end position="86"/>
    </location>
</feature>
<dbReference type="AlphaFoldDB" id="A0A8J8NF09"/>
<proteinExistence type="predicted"/>
<sequence length="108" mass="13153">MASKYDRVNPWEEKLKRLYNCNRMTQPDQKYLNYQFERYKLRNFHISAMAFGITFAYAQVPIVKNATAFKYYSSVIVLAFSIYKSFTYMNNRNYEQIITPYFEKYKVK</sequence>
<keyword evidence="1" id="KW-1133">Transmembrane helix</keyword>
<organism evidence="2 3">
    <name type="scientific">Halteria grandinella</name>
    <dbReference type="NCBI Taxonomy" id="5974"/>
    <lineage>
        <taxon>Eukaryota</taxon>
        <taxon>Sar</taxon>
        <taxon>Alveolata</taxon>
        <taxon>Ciliophora</taxon>
        <taxon>Intramacronucleata</taxon>
        <taxon>Spirotrichea</taxon>
        <taxon>Stichotrichia</taxon>
        <taxon>Sporadotrichida</taxon>
        <taxon>Halteriidae</taxon>
        <taxon>Halteria</taxon>
    </lineage>
</organism>
<accession>A0A8J8NF09</accession>
<keyword evidence="1" id="KW-0472">Membrane</keyword>